<protein>
    <recommendedName>
        <fullName evidence="2">PexRD2 WYL domain-containing protein</fullName>
    </recommendedName>
</protein>
<dbReference type="AlphaFoldDB" id="A0A081AEE1"/>
<dbReference type="OrthoDB" id="129040at2759"/>
<organism evidence="3 4">
    <name type="scientific">Phytophthora nicotianae P1976</name>
    <dbReference type="NCBI Taxonomy" id="1317066"/>
    <lineage>
        <taxon>Eukaryota</taxon>
        <taxon>Sar</taxon>
        <taxon>Stramenopiles</taxon>
        <taxon>Oomycota</taxon>
        <taxon>Peronosporomycetes</taxon>
        <taxon>Peronosporales</taxon>
        <taxon>Peronosporaceae</taxon>
        <taxon>Phytophthora</taxon>
    </lineage>
</organism>
<accession>A0A081AEE1</accession>
<name>A0A081AEE1_PHYNI</name>
<gene>
    <name evidence="3" type="ORF">F444_07531</name>
</gene>
<feature type="chain" id="PRO_5001754213" description="PexRD2 WYL domain-containing protein" evidence="1">
    <location>
        <begin position="19"/>
        <end position="231"/>
    </location>
</feature>
<feature type="domain" description="PexRD2 WYL" evidence="2">
    <location>
        <begin position="68"/>
        <end position="131"/>
    </location>
</feature>
<sequence>MRQARALVVLIGVTLLFASEVFPMAPASDQNSNVATPTSQVQRLLRTHHTIIKRNAENEERSLMFVEPPLSMDDMKAMMKEGISREMYARKLGIAEQMAQFITSGLPGIEEFKGTSEFKKYEFYMNFLNDMLEDDDYKPLVKMINEEKGKTPEFQALLVAVEEKVKKKQSLVKIGQTLNKEQALAAKLEQVFSKRKISVVSFDQTLAANAKVKPSKWKLLKFVSKLIKIKR</sequence>
<evidence type="ECO:0000259" key="2">
    <source>
        <dbReference type="Pfam" id="PF18488"/>
    </source>
</evidence>
<keyword evidence="1" id="KW-0732">Signal</keyword>
<comment type="caution">
    <text evidence="3">The sequence shown here is derived from an EMBL/GenBank/DDBJ whole genome shotgun (WGS) entry which is preliminary data.</text>
</comment>
<dbReference type="Proteomes" id="UP000028582">
    <property type="component" value="Unassembled WGS sequence"/>
</dbReference>
<feature type="signal peptide" evidence="1">
    <location>
        <begin position="1"/>
        <end position="18"/>
    </location>
</feature>
<dbReference type="EMBL" id="ANJA01001421">
    <property type="protein sequence ID" value="ETO77252.1"/>
    <property type="molecule type" value="Genomic_DNA"/>
</dbReference>
<dbReference type="Gene3D" id="1.10.10.2470">
    <property type="match status" value="1"/>
</dbReference>
<evidence type="ECO:0000256" key="1">
    <source>
        <dbReference type="SAM" id="SignalP"/>
    </source>
</evidence>
<dbReference type="InterPro" id="IPR040691">
    <property type="entry name" value="PexRD2_WYL"/>
</dbReference>
<proteinExistence type="predicted"/>
<evidence type="ECO:0000313" key="4">
    <source>
        <dbReference type="Proteomes" id="UP000028582"/>
    </source>
</evidence>
<reference evidence="3 4" key="1">
    <citation type="submission" date="2013-11" db="EMBL/GenBank/DDBJ databases">
        <title>The Genome Sequence of Phytophthora parasitica P1976.</title>
        <authorList>
            <consortium name="The Broad Institute Genomics Platform"/>
            <person name="Russ C."/>
            <person name="Tyler B."/>
            <person name="Panabieres F."/>
            <person name="Shan W."/>
            <person name="Tripathy S."/>
            <person name="Grunwald N."/>
            <person name="Machado M."/>
            <person name="Johnson C.S."/>
            <person name="Walker B."/>
            <person name="Young S."/>
            <person name="Zeng Q."/>
            <person name="Gargeya S."/>
            <person name="Fitzgerald M."/>
            <person name="Haas B."/>
            <person name="Abouelleil A."/>
            <person name="Allen A.W."/>
            <person name="Alvarado L."/>
            <person name="Arachchi H.M."/>
            <person name="Berlin A.M."/>
            <person name="Chapman S.B."/>
            <person name="Gainer-Dewar J."/>
            <person name="Goldberg J."/>
            <person name="Griggs A."/>
            <person name="Gujja S."/>
            <person name="Hansen M."/>
            <person name="Howarth C."/>
            <person name="Imamovic A."/>
            <person name="Ireland A."/>
            <person name="Larimer J."/>
            <person name="McCowan C."/>
            <person name="Murphy C."/>
            <person name="Pearson M."/>
            <person name="Poon T.W."/>
            <person name="Priest M."/>
            <person name="Roberts A."/>
            <person name="Saif S."/>
            <person name="Shea T."/>
            <person name="Sisk P."/>
            <person name="Sykes S."/>
            <person name="Wortman J."/>
            <person name="Nusbaum C."/>
            <person name="Birren B."/>
        </authorList>
    </citation>
    <scope>NUCLEOTIDE SEQUENCE [LARGE SCALE GENOMIC DNA]</scope>
    <source>
        <strain evidence="3 4">P1976</strain>
    </source>
</reference>
<dbReference type="Pfam" id="PF18488">
    <property type="entry name" value="WYL_3"/>
    <property type="match status" value="1"/>
</dbReference>
<evidence type="ECO:0000313" key="3">
    <source>
        <dbReference type="EMBL" id="ETO77252.1"/>
    </source>
</evidence>